<gene>
    <name evidence="4" type="ORF">S01H1_78145</name>
</gene>
<dbReference type="Pfam" id="PF00583">
    <property type="entry name" value="Acetyltransf_1"/>
    <property type="match status" value="1"/>
</dbReference>
<dbReference type="Gene3D" id="3.40.630.30">
    <property type="match status" value="1"/>
</dbReference>
<dbReference type="PANTHER" id="PTHR10545">
    <property type="entry name" value="DIAMINE N-ACETYLTRANSFERASE"/>
    <property type="match status" value="1"/>
</dbReference>
<dbReference type="InterPro" id="IPR016181">
    <property type="entry name" value="Acyl_CoA_acyltransferase"/>
</dbReference>
<dbReference type="InterPro" id="IPR000182">
    <property type="entry name" value="GNAT_dom"/>
</dbReference>
<evidence type="ECO:0000256" key="2">
    <source>
        <dbReference type="ARBA" id="ARBA00023315"/>
    </source>
</evidence>
<dbReference type="GO" id="GO:0008080">
    <property type="term" value="F:N-acetyltransferase activity"/>
    <property type="evidence" value="ECO:0007669"/>
    <property type="project" value="TreeGrafter"/>
</dbReference>
<reference evidence="4" key="1">
    <citation type="journal article" date="2014" name="Front. Microbiol.">
        <title>High frequency of phylogenetically diverse reductive dehalogenase-homologous genes in deep subseafloor sedimentary metagenomes.</title>
        <authorList>
            <person name="Kawai M."/>
            <person name="Futagami T."/>
            <person name="Toyoda A."/>
            <person name="Takaki Y."/>
            <person name="Nishi S."/>
            <person name="Hori S."/>
            <person name="Arai W."/>
            <person name="Tsubouchi T."/>
            <person name="Morono Y."/>
            <person name="Uchiyama I."/>
            <person name="Ito T."/>
            <person name="Fujiyama A."/>
            <person name="Inagaki F."/>
            <person name="Takami H."/>
        </authorList>
    </citation>
    <scope>NUCLEOTIDE SEQUENCE</scope>
    <source>
        <strain evidence="4">Expedition CK06-06</strain>
    </source>
</reference>
<feature type="domain" description="N-acetyltransferase" evidence="3">
    <location>
        <begin position="3"/>
        <end position="144"/>
    </location>
</feature>
<dbReference type="InterPro" id="IPR051016">
    <property type="entry name" value="Diverse_Substrate_AcTransf"/>
</dbReference>
<proteinExistence type="predicted"/>
<dbReference type="CDD" id="cd04301">
    <property type="entry name" value="NAT_SF"/>
    <property type="match status" value="1"/>
</dbReference>
<protein>
    <recommendedName>
        <fullName evidence="3">N-acetyltransferase domain-containing protein</fullName>
    </recommendedName>
</protein>
<feature type="non-terminal residue" evidence="4">
    <location>
        <position position="144"/>
    </location>
</feature>
<keyword evidence="2" id="KW-0012">Acyltransferase</keyword>
<accession>X0XKJ7</accession>
<dbReference type="PROSITE" id="PS51186">
    <property type="entry name" value="GNAT"/>
    <property type="match status" value="1"/>
</dbReference>
<comment type="caution">
    <text evidence="4">The sequence shown here is derived from an EMBL/GenBank/DDBJ whole genome shotgun (WGS) entry which is preliminary data.</text>
</comment>
<dbReference type="SUPFAM" id="SSF55729">
    <property type="entry name" value="Acyl-CoA N-acyltransferases (Nat)"/>
    <property type="match status" value="1"/>
</dbReference>
<sequence>MPISINSLDPQDHEDWIVLWQGYLDFYNIKLSNEVTAKTWERLSNPEVDIYGICARTKTEGIVGIAHYLFHPVTWSISDRCYLEDLFVVDTQRGSGIGKALIEAVYQAGEQRNADQVYWLTAEDNASARRLYDKVGQLTQFIKY</sequence>
<evidence type="ECO:0000259" key="3">
    <source>
        <dbReference type="PROSITE" id="PS51186"/>
    </source>
</evidence>
<dbReference type="AlphaFoldDB" id="X0XKJ7"/>
<keyword evidence="1" id="KW-0808">Transferase</keyword>
<evidence type="ECO:0000256" key="1">
    <source>
        <dbReference type="ARBA" id="ARBA00022679"/>
    </source>
</evidence>
<organism evidence="4">
    <name type="scientific">marine sediment metagenome</name>
    <dbReference type="NCBI Taxonomy" id="412755"/>
    <lineage>
        <taxon>unclassified sequences</taxon>
        <taxon>metagenomes</taxon>
        <taxon>ecological metagenomes</taxon>
    </lineage>
</organism>
<name>X0XKJ7_9ZZZZ</name>
<dbReference type="PANTHER" id="PTHR10545:SF42">
    <property type="entry name" value="ACETYLTRANSFERASE"/>
    <property type="match status" value="1"/>
</dbReference>
<evidence type="ECO:0000313" key="4">
    <source>
        <dbReference type="EMBL" id="GAG43695.1"/>
    </source>
</evidence>
<dbReference type="EMBL" id="BARS01052574">
    <property type="protein sequence ID" value="GAG43695.1"/>
    <property type="molecule type" value="Genomic_DNA"/>
</dbReference>